<dbReference type="EMBL" id="DYWO01000394">
    <property type="protein sequence ID" value="HJF50726.1"/>
    <property type="molecule type" value="Genomic_DNA"/>
</dbReference>
<evidence type="ECO:0000313" key="4">
    <source>
        <dbReference type="Proteomes" id="UP000775129"/>
    </source>
</evidence>
<feature type="region of interest" description="Disordered" evidence="1">
    <location>
        <begin position="1"/>
        <end position="33"/>
    </location>
</feature>
<gene>
    <name evidence="3" type="ORF">K8W24_13210</name>
</gene>
<reference evidence="3" key="1">
    <citation type="journal article" date="2021" name="PeerJ">
        <title>Extensive microbial diversity within the chicken gut microbiome revealed by metagenomics and culture.</title>
        <authorList>
            <person name="Gilroy R."/>
            <person name="Ravi A."/>
            <person name="Getino M."/>
            <person name="Pursley I."/>
            <person name="Horton D.L."/>
            <person name="Alikhan N.F."/>
            <person name="Baker D."/>
            <person name="Gharbi K."/>
            <person name="Hall N."/>
            <person name="Watson M."/>
            <person name="Adriaenssens E.M."/>
            <person name="Foster-Nyarko E."/>
            <person name="Jarju S."/>
            <person name="Secka A."/>
            <person name="Antonio M."/>
            <person name="Oren A."/>
            <person name="Chaudhuri R.R."/>
            <person name="La Ragione R."/>
            <person name="Hildebrand F."/>
            <person name="Pallen M.J."/>
        </authorList>
    </citation>
    <scope>NUCLEOTIDE SEQUENCE</scope>
    <source>
        <strain evidence="3">1647</strain>
    </source>
</reference>
<reference evidence="3" key="2">
    <citation type="submission" date="2021-09" db="EMBL/GenBank/DDBJ databases">
        <authorList>
            <person name="Gilroy R."/>
        </authorList>
    </citation>
    <scope>NUCLEOTIDE SEQUENCE</scope>
    <source>
        <strain evidence="3">1647</strain>
    </source>
</reference>
<comment type="caution">
    <text evidence="3">The sequence shown here is derived from an EMBL/GenBank/DDBJ whole genome shotgun (WGS) entry which is preliminary data.</text>
</comment>
<keyword evidence="2" id="KW-0812">Transmembrane</keyword>
<feature type="compositionally biased region" description="Low complexity" evidence="1">
    <location>
        <begin position="107"/>
        <end position="124"/>
    </location>
</feature>
<dbReference type="Proteomes" id="UP000775129">
    <property type="component" value="Unassembled WGS sequence"/>
</dbReference>
<evidence type="ECO:0000256" key="2">
    <source>
        <dbReference type="SAM" id="Phobius"/>
    </source>
</evidence>
<dbReference type="AlphaFoldDB" id="A0A921KTB0"/>
<evidence type="ECO:0000313" key="3">
    <source>
        <dbReference type="EMBL" id="HJF50726.1"/>
    </source>
</evidence>
<protein>
    <submittedName>
        <fullName evidence="3">Uncharacterized protein</fullName>
    </submittedName>
</protein>
<feature type="transmembrane region" description="Helical" evidence="2">
    <location>
        <begin position="65"/>
        <end position="86"/>
    </location>
</feature>
<organism evidence="3 4">
    <name type="scientific">Brachybacterium paraconglomeratum</name>
    <dbReference type="NCBI Taxonomy" id="173362"/>
    <lineage>
        <taxon>Bacteria</taxon>
        <taxon>Bacillati</taxon>
        <taxon>Actinomycetota</taxon>
        <taxon>Actinomycetes</taxon>
        <taxon>Micrococcales</taxon>
        <taxon>Dermabacteraceae</taxon>
        <taxon>Brachybacterium</taxon>
    </lineage>
</organism>
<keyword evidence="2" id="KW-1133">Transmembrane helix</keyword>
<sequence length="151" mass="14993">MGFLAPSAHRPARPPAAPGDPERQAPGDPSGEELDLQVKKLSPTGLVASGAAAATATVVGGQLGIAGTVIGAALTSVVSATALALYTDSVNRSRLTLKKVAAKGPKRSASASSRSVHSSRTGSRAMDRERDAAALGLGINPAACLRVDAGS</sequence>
<name>A0A921KTB0_9MICO</name>
<accession>A0A921KTB0</accession>
<keyword evidence="2" id="KW-0472">Membrane</keyword>
<proteinExistence type="predicted"/>
<feature type="region of interest" description="Disordered" evidence="1">
    <location>
        <begin position="101"/>
        <end position="127"/>
    </location>
</feature>
<evidence type="ECO:0000256" key="1">
    <source>
        <dbReference type="SAM" id="MobiDB-lite"/>
    </source>
</evidence>